<dbReference type="PANTHER" id="PTHR34779:SF1">
    <property type="entry name" value="OS09G0542900 PROTEIN"/>
    <property type="match status" value="1"/>
</dbReference>
<gene>
    <name evidence="2" type="ORF">IFM89_027578</name>
</gene>
<sequence>MEKTTKSKNKIFSFLPKTASVSFHNPPFSPGRDKRTENLNKVKANNGGKGFSGPLRPPMIPVEARMKSKSGRTFDAQEPTSPKISCMGQIKHKKKTNDAVSKPITPPVREEKKKPKRSVSSLRNIFSSAAKPGRKSDASAKKPPLPDRAPSLCQMKQFTSGRDALADFDWKYYSEREDSDEEDEVFIAHSAPILIGSGGVGRVALEPRKEINLWKRRTMNPPKPLQLNGRGKP</sequence>
<feature type="compositionally biased region" description="Basic and acidic residues" evidence="1">
    <location>
        <begin position="31"/>
        <end position="40"/>
    </location>
</feature>
<reference evidence="2 3" key="1">
    <citation type="submission" date="2020-10" db="EMBL/GenBank/DDBJ databases">
        <title>The Coptis chinensis genome and diversification of protoberbering-type alkaloids.</title>
        <authorList>
            <person name="Wang B."/>
            <person name="Shu S."/>
            <person name="Song C."/>
            <person name="Liu Y."/>
        </authorList>
    </citation>
    <scope>NUCLEOTIDE SEQUENCE [LARGE SCALE GENOMIC DNA]</scope>
    <source>
        <strain evidence="2">HL-2020</strain>
        <tissue evidence="2">Leaf</tissue>
    </source>
</reference>
<dbReference type="OrthoDB" id="1926132at2759"/>
<name>A0A835IQK9_9MAGN</name>
<evidence type="ECO:0008006" key="4">
    <source>
        <dbReference type="Google" id="ProtNLM"/>
    </source>
</evidence>
<dbReference type="EMBL" id="JADFTS010000002">
    <property type="protein sequence ID" value="KAF9621724.1"/>
    <property type="molecule type" value="Genomic_DNA"/>
</dbReference>
<comment type="caution">
    <text evidence="2">The sequence shown here is derived from an EMBL/GenBank/DDBJ whole genome shotgun (WGS) entry which is preliminary data.</text>
</comment>
<organism evidence="2 3">
    <name type="scientific">Coptis chinensis</name>
    <dbReference type="NCBI Taxonomy" id="261450"/>
    <lineage>
        <taxon>Eukaryota</taxon>
        <taxon>Viridiplantae</taxon>
        <taxon>Streptophyta</taxon>
        <taxon>Embryophyta</taxon>
        <taxon>Tracheophyta</taxon>
        <taxon>Spermatophyta</taxon>
        <taxon>Magnoliopsida</taxon>
        <taxon>Ranunculales</taxon>
        <taxon>Ranunculaceae</taxon>
        <taxon>Coptidoideae</taxon>
        <taxon>Coptis</taxon>
    </lineage>
</organism>
<keyword evidence="3" id="KW-1185">Reference proteome</keyword>
<accession>A0A835IQK9</accession>
<dbReference type="InterPro" id="IPR038796">
    <property type="entry name" value="At1g76070-like"/>
</dbReference>
<proteinExistence type="predicted"/>
<evidence type="ECO:0000256" key="1">
    <source>
        <dbReference type="SAM" id="MobiDB-lite"/>
    </source>
</evidence>
<evidence type="ECO:0000313" key="3">
    <source>
        <dbReference type="Proteomes" id="UP000631114"/>
    </source>
</evidence>
<dbReference type="Proteomes" id="UP000631114">
    <property type="component" value="Unassembled WGS sequence"/>
</dbReference>
<protein>
    <recommendedName>
        <fullName evidence="4">Syringolide-induced protein 14-1-1</fullName>
    </recommendedName>
</protein>
<evidence type="ECO:0000313" key="2">
    <source>
        <dbReference type="EMBL" id="KAF9621724.1"/>
    </source>
</evidence>
<dbReference type="AlphaFoldDB" id="A0A835IQK9"/>
<dbReference type="PANTHER" id="PTHR34779">
    <property type="entry name" value="OS09G0542900 PROTEIN"/>
    <property type="match status" value="1"/>
</dbReference>
<feature type="region of interest" description="Disordered" evidence="1">
    <location>
        <begin position="20"/>
        <end position="152"/>
    </location>
</feature>